<dbReference type="Pfam" id="PF14334">
    <property type="entry name" value="DUF4390"/>
    <property type="match status" value="1"/>
</dbReference>
<dbReference type="EMBL" id="JAIOIV010000044">
    <property type="protein sequence ID" value="MBZ0155773.1"/>
    <property type="molecule type" value="Genomic_DNA"/>
</dbReference>
<evidence type="ECO:0000313" key="2">
    <source>
        <dbReference type="Proteomes" id="UP000705867"/>
    </source>
</evidence>
<reference evidence="1" key="1">
    <citation type="journal article" date="2021" name="bioRxiv">
        <title>Unraveling nitrogen, sulfur and carbon metabolic pathways and microbial community transcriptional responses to substrate deprivation and toxicity stresses in a bioreactor mimicking anoxic brackish coastal sediment conditions.</title>
        <authorList>
            <person name="Martins P.D."/>
            <person name="Echeveste M.J."/>
            <person name="Arshad A."/>
            <person name="Kurth J."/>
            <person name="Ouboter H."/>
            <person name="Jetten M.S.M."/>
            <person name="Welte C.U."/>
        </authorList>
    </citation>
    <scope>NUCLEOTIDE SEQUENCE</scope>
    <source>
        <strain evidence="1">MAG_39</strain>
    </source>
</reference>
<organism evidence="1 2">
    <name type="scientific">Candidatus Nitrobium versatile</name>
    <dbReference type="NCBI Taxonomy" id="2884831"/>
    <lineage>
        <taxon>Bacteria</taxon>
        <taxon>Pseudomonadati</taxon>
        <taxon>Nitrospirota</taxon>
        <taxon>Nitrospiria</taxon>
        <taxon>Nitrospirales</taxon>
        <taxon>Nitrospiraceae</taxon>
        <taxon>Candidatus Nitrobium</taxon>
    </lineage>
</organism>
<accession>A0A953J3T6</accession>
<protein>
    <submittedName>
        <fullName evidence="1">DUF4390 domain-containing protein</fullName>
    </submittedName>
</protein>
<comment type="caution">
    <text evidence="1">The sequence shown here is derived from an EMBL/GenBank/DDBJ whole genome shotgun (WGS) entry which is preliminary data.</text>
</comment>
<gene>
    <name evidence="1" type="ORF">K8I29_06090</name>
</gene>
<dbReference type="InterPro" id="IPR025500">
    <property type="entry name" value="DUF4390"/>
</dbReference>
<sequence length="207" mass="23682">MKGEKHTGAADPAETRRGGFRPSIVFFLLFFCLLLKTVPPASAAEISEVTVRLANNEIHVSTLLKPDSRIIDDMNGGITKEFVFYIDLFRIWNVWPDEFILGTKVVRILRSNQIKREYVASSFYGNVHLEKRFKDLDSMVGWAFSIQELKLANVRELEQGTYFVKVTVESRIKKLPPVVGYLLFFVPEKELSIYRNSPAFTITTKGQ</sequence>
<dbReference type="AlphaFoldDB" id="A0A953J3T6"/>
<reference evidence="1" key="2">
    <citation type="submission" date="2021-08" db="EMBL/GenBank/DDBJ databases">
        <authorList>
            <person name="Dalcin Martins P."/>
        </authorList>
    </citation>
    <scope>NUCLEOTIDE SEQUENCE</scope>
    <source>
        <strain evidence="1">MAG_39</strain>
    </source>
</reference>
<name>A0A953J3T6_9BACT</name>
<dbReference type="Proteomes" id="UP000705867">
    <property type="component" value="Unassembled WGS sequence"/>
</dbReference>
<proteinExistence type="predicted"/>
<evidence type="ECO:0000313" key="1">
    <source>
        <dbReference type="EMBL" id="MBZ0155773.1"/>
    </source>
</evidence>